<dbReference type="SUPFAM" id="SSF50156">
    <property type="entry name" value="PDZ domain-like"/>
    <property type="match status" value="1"/>
</dbReference>
<gene>
    <name evidence="6" type="ORF">BRM3_14465</name>
</gene>
<dbReference type="RefSeq" id="WP_263593996.1">
    <property type="nucleotide sequence ID" value="NZ_CP107020.1"/>
</dbReference>
<reference evidence="6" key="1">
    <citation type="submission" date="2022-10" db="EMBL/GenBank/DDBJ databases">
        <title>Whole-Genome Sequencing of Brachybacterium huguangmaarense BRM-3, Isolated from Betula schmidtii.</title>
        <authorList>
            <person name="Haam D."/>
        </authorList>
    </citation>
    <scope>NUCLEOTIDE SEQUENCE</scope>
    <source>
        <strain evidence="6">BRM-3</strain>
    </source>
</reference>
<evidence type="ECO:0000256" key="3">
    <source>
        <dbReference type="SAM" id="Phobius"/>
    </source>
</evidence>
<dbReference type="SMART" id="SM00228">
    <property type="entry name" value="PDZ"/>
    <property type="match status" value="1"/>
</dbReference>
<dbReference type="PANTHER" id="PTHR10046">
    <property type="entry name" value="ATP DEPENDENT LON PROTEASE FAMILY MEMBER"/>
    <property type="match status" value="1"/>
</dbReference>
<dbReference type="PROSITE" id="PS50106">
    <property type="entry name" value="PDZ"/>
    <property type="match status" value="1"/>
</dbReference>
<dbReference type="InterPro" id="IPR041489">
    <property type="entry name" value="PDZ_6"/>
</dbReference>
<dbReference type="InterPro" id="IPR001478">
    <property type="entry name" value="PDZ"/>
</dbReference>
<evidence type="ECO:0000259" key="5">
    <source>
        <dbReference type="PROSITE" id="PS51786"/>
    </source>
</evidence>
<keyword evidence="1" id="KW-0378">Hydrolase</keyword>
<keyword evidence="1" id="KW-0720">Serine protease</keyword>
<dbReference type="Gene3D" id="2.30.42.10">
    <property type="match status" value="1"/>
</dbReference>
<feature type="active site" evidence="1">
    <location>
        <position position="266"/>
    </location>
</feature>
<comment type="similarity">
    <text evidence="1">Belongs to the peptidase S16 family.</text>
</comment>
<dbReference type="Pfam" id="PF05362">
    <property type="entry name" value="Lon_C"/>
    <property type="match status" value="1"/>
</dbReference>
<feature type="compositionally biased region" description="Low complexity" evidence="2">
    <location>
        <begin position="1"/>
        <end position="21"/>
    </location>
</feature>
<protein>
    <recommendedName>
        <fullName evidence="1">endopeptidase La</fullName>
        <ecNumber evidence="1">3.4.21.53</ecNumber>
    </recommendedName>
</protein>
<dbReference type="InterPro" id="IPR036034">
    <property type="entry name" value="PDZ_sf"/>
</dbReference>
<evidence type="ECO:0000256" key="1">
    <source>
        <dbReference type="PROSITE-ProRule" id="PRU01122"/>
    </source>
</evidence>
<accession>A0ABY6G291</accession>
<dbReference type="PROSITE" id="PS51786">
    <property type="entry name" value="LON_PROTEOLYTIC"/>
    <property type="match status" value="1"/>
</dbReference>
<comment type="catalytic activity">
    <reaction evidence="1">
        <text>Hydrolysis of proteins in presence of ATP.</text>
        <dbReference type="EC" id="3.4.21.53"/>
    </reaction>
</comment>
<proteinExistence type="inferred from homology"/>
<feature type="region of interest" description="Disordered" evidence="2">
    <location>
        <begin position="1"/>
        <end position="26"/>
    </location>
</feature>
<dbReference type="Pfam" id="PF17820">
    <property type="entry name" value="PDZ_6"/>
    <property type="match status" value="1"/>
</dbReference>
<name>A0ABY6G291_9MICO</name>
<keyword evidence="3" id="KW-0472">Membrane</keyword>
<dbReference type="InterPro" id="IPR014721">
    <property type="entry name" value="Ribsml_uS5_D2-typ_fold_subgr"/>
</dbReference>
<evidence type="ECO:0000259" key="4">
    <source>
        <dbReference type="PROSITE" id="PS50106"/>
    </source>
</evidence>
<feature type="active site" evidence="1">
    <location>
        <position position="311"/>
    </location>
</feature>
<keyword evidence="3" id="KW-1133">Transmembrane helix</keyword>
<feature type="domain" description="Lon proteolytic" evidence="5">
    <location>
        <begin position="262"/>
        <end position="359"/>
    </location>
</feature>
<evidence type="ECO:0000256" key="2">
    <source>
        <dbReference type="SAM" id="MobiDB-lite"/>
    </source>
</evidence>
<feature type="transmembrane region" description="Helical" evidence="3">
    <location>
        <begin position="31"/>
        <end position="56"/>
    </location>
</feature>
<organism evidence="6 7">
    <name type="scientific">Brachybacterium huguangmaarense</name>
    <dbReference type="NCBI Taxonomy" id="1652028"/>
    <lineage>
        <taxon>Bacteria</taxon>
        <taxon>Bacillati</taxon>
        <taxon>Actinomycetota</taxon>
        <taxon>Actinomycetes</taxon>
        <taxon>Micrococcales</taxon>
        <taxon>Dermabacteraceae</taxon>
        <taxon>Brachybacterium</taxon>
    </lineage>
</organism>
<keyword evidence="7" id="KW-1185">Reference proteome</keyword>
<dbReference type="EMBL" id="CP107020">
    <property type="protein sequence ID" value="UYG16783.1"/>
    <property type="molecule type" value="Genomic_DNA"/>
</dbReference>
<keyword evidence="3" id="KW-0812">Transmembrane</keyword>
<keyword evidence="1" id="KW-0645">Protease</keyword>
<feature type="domain" description="PDZ" evidence="4">
    <location>
        <begin position="141"/>
        <end position="223"/>
    </location>
</feature>
<sequence length="373" mass="37782">MTSSPDATSPAPEAAPTAPAPARRRPSGRAVATWVSLVAMCGLLLGGMFLPVPYVIEQPGPAIDVLGEHDGERVLSISGAEQYPTTGSLMMTTVSVAGGPGYPVTPAQVIGAWFDSSESVLPRELVFPDGQSEEETSLRNSADMTTSQQDAVAVALTALGMAYHQDVMVAGVLQGGPADGVLEPGDIVVSIDGQSRTTTADYQKLTRAAPAGQDLTMVVRRAGAETTVQVPTEQVDGTTRMGIVLAPGYEFPVDVTVTVDGVGGPSAGTMFALAVYDELTPGSLTGGAAIAGTGTMSADGQVGAIGGIRQKMVGAREEGARFFLAPAGNCDEVTGHVPSGLAVVKVSTFDDALAAVETIGTTGSADSLPTCGS</sequence>
<dbReference type="EC" id="3.4.21.53" evidence="1"/>
<dbReference type="Gene3D" id="3.30.230.10">
    <property type="match status" value="1"/>
</dbReference>
<dbReference type="InterPro" id="IPR027065">
    <property type="entry name" value="Lon_Prtase"/>
</dbReference>
<dbReference type="SUPFAM" id="SSF54211">
    <property type="entry name" value="Ribosomal protein S5 domain 2-like"/>
    <property type="match status" value="1"/>
</dbReference>
<evidence type="ECO:0000313" key="7">
    <source>
        <dbReference type="Proteomes" id="UP001164305"/>
    </source>
</evidence>
<dbReference type="Proteomes" id="UP001164305">
    <property type="component" value="Chromosome"/>
</dbReference>
<dbReference type="InterPro" id="IPR020568">
    <property type="entry name" value="Ribosomal_Su5_D2-typ_SF"/>
</dbReference>
<evidence type="ECO:0000313" key="6">
    <source>
        <dbReference type="EMBL" id="UYG16783.1"/>
    </source>
</evidence>
<dbReference type="InterPro" id="IPR008269">
    <property type="entry name" value="Lon_proteolytic"/>
</dbReference>